<feature type="domain" description="EAL" evidence="1">
    <location>
        <begin position="1"/>
        <end position="249"/>
    </location>
</feature>
<keyword evidence="3" id="KW-1185">Reference proteome</keyword>
<dbReference type="InterPro" id="IPR050706">
    <property type="entry name" value="Cyclic-di-GMP_PDE-like"/>
</dbReference>
<reference evidence="2 3" key="1">
    <citation type="submission" date="2018-08" db="EMBL/GenBank/DDBJ databases">
        <title>Sequencing the genomes of 1000 actinobacteria strains.</title>
        <authorList>
            <person name="Klenk H.-P."/>
        </authorList>
    </citation>
    <scope>NUCLEOTIDE SEQUENCE [LARGE SCALE GENOMIC DNA]</scope>
    <source>
        <strain evidence="2 3">DSM 44099</strain>
    </source>
</reference>
<evidence type="ECO:0000259" key="1">
    <source>
        <dbReference type="PROSITE" id="PS50883"/>
    </source>
</evidence>
<dbReference type="SUPFAM" id="SSF141868">
    <property type="entry name" value="EAL domain-like"/>
    <property type="match status" value="1"/>
</dbReference>
<dbReference type="PANTHER" id="PTHR33121">
    <property type="entry name" value="CYCLIC DI-GMP PHOSPHODIESTERASE PDEF"/>
    <property type="match status" value="1"/>
</dbReference>
<dbReference type="EMBL" id="QUMQ01000001">
    <property type="protein sequence ID" value="REG00176.1"/>
    <property type="molecule type" value="Genomic_DNA"/>
</dbReference>
<dbReference type="Proteomes" id="UP000256913">
    <property type="component" value="Unassembled WGS sequence"/>
</dbReference>
<accession>A0A3D9ZSJ3</accession>
<name>A0A3D9ZSJ3_9ACTN</name>
<dbReference type="PANTHER" id="PTHR33121:SF76">
    <property type="entry name" value="SIGNALING PROTEIN"/>
    <property type="match status" value="1"/>
</dbReference>
<proteinExistence type="predicted"/>
<comment type="caution">
    <text evidence="2">The sequence shown here is derived from an EMBL/GenBank/DDBJ whole genome shotgun (WGS) entry which is preliminary data.</text>
</comment>
<dbReference type="Pfam" id="PF10069">
    <property type="entry name" value="DICT"/>
    <property type="match status" value="1"/>
</dbReference>
<organism evidence="2 3">
    <name type="scientific">Asanoa ferruginea</name>
    <dbReference type="NCBI Taxonomy" id="53367"/>
    <lineage>
        <taxon>Bacteria</taxon>
        <taxon>Bacillati</taxon>
        <taxon>Actinomycetota</taxon>
        <taxon>Actinomycetes</taxon>
        <taxon>Micromonosporales</taxon>
        <taxon>Micromonosporaceae</taxon>
        <taxon>Asanoa</taxon>
    </lineage>
</organism>
<sequence>MSSAPTSLDTILAKRAVRSVYQPIFDLAELEVVGYEALARGPAGTVWESPQKLLEAAQRTGRLAELDWVCRAAAFRGAVDAGLPPALSLFVNVEPTSSRVACPTDLRPLVDLAHAGLQVVAEVTERSMTQDPAGLLAARDRWRAEQTPVALDDVGADAESQAMMPLLRPDIIKLDRAVTEDLTTAHAARVVDAARTEAARTGALLLAEGIETPEQLASVREAGVSLGQGWLLGLPGPLPATLTEPATPLPLARPVGPAPPGTTPFEVASGARRPESASRAVMLHRSRMLEDQGVAATEPTVLLTSFQEARRFGPATRRRYETLAAEGIFTAAFGRHMPPNPAARVRGCDIRDGDPLATEWVVVVVGSRFVSGLFGRQRDADSYDVVATDDRDLVLAAAATLARRLEPATSRT</sequence>
<dbReference type="OrthoDB" id="3278016at2"/>
<evidence type="ECO:0000313" key="3">
    <source>
        <dbReference type="Proteomes" id="UP000256913"/>
    </source>
</evidence>
<dbReference type="SMART" id="SM00052">
    <property type="entry name" value="EAL"/>
    <property type="match status" value="1"/>
</dbReference>
<gene>
    <name evidence="2" type="ORF">DFJ67_6227</name>
</gene>
<dbReference type="InterPro" id="IPR035919">
    <property type="entry name" value="EAL_sf"/>
</dbReference>
<dbReference type="InterPro" id="IPR019278">
    <property type="entry name" value="DICT_dom"/>
</dbReference>
<dbReference type="AlphaFoldDB" id="A0A3D9ZSJ3"/>
<dbReference type="Gene3D" id="3.20.20.450">
    <property type="entry name" value="EAL domain"/>
    <property type="match status" value="1"/>
</dbReference>
<dbReference type="GO" id="GO:0071111">
    <property type="term" value="F:cyclic-guanylate-specific phosphodiesterase activity"/>
    <property type="evidence" value="ECO:0007669"/>
    <property type="project" value="InterPro"/>
</dbReference>
<dbReference type="InterPro" id="IPR001633">
    <property type="entry name" value="EAL_dom"/>
</dbReference>
<evidence type="ECO:0000313" key="2">
    <source>
        <dbReference type="EMBL" id="REG00176.1"/>
    </source>
</evidence>
<protein>
    <submittedName>
        <fullName evidence="2">EAL domain-containing protein (Putative c-di-GMP-specific phosphodiesterase class I)</fullName>
    </submittedName>
</protein>
<dbReference type="PROSITE" id="PS50883">
    <property type="entry name" value="EAL"/>
    <property type="match status" value="1"/>
</dbReference>
<dbReference type="CDD" id="cd01948">
    <property type="entry name" value="EAL"/>
    <property type="match status" value="1"/>
</dbReference>
<dbReference type="RefSeq" id="WP_116071522.1">
    <property type="nucleotide sequence ID" value="NZ_BONB01000003.1"/>
</dbReference>
<dbReference type="Pfam" id="PF00563">
    <property type="entry name" value="EAL"/>
    <property type="match status" value="1"/>
</dbReference>